<keyword evidence="2" id="KW-0808">Transferase</keyword>
<evidence type="ECO:0000259" key="1">
    <source>
        <dbReference type="Pfam" id="PF01636"/>
    </source>
</evidence>
<dbReference type="KEGG" id="ppru:FDP22_08290"/>
<dbReference type="RefSeq" id="WP_138572172.1">
    <property type="nucleotide sequence ID" value="NZ_CP040818.1"/>
</dbReference>
<accession>A0A5B8FSM9</accession>
<evidence type="ECO:0000313" key="3">
    <source>
        <dbReference type="Proteomes" id="UP000305888"/>
    </source>
</evidence>
<dbReference type="Gene3D" id="3.90.1200.10">
    <property type="match status" value="1"/>
</dbReference>
<dbReference type="Proteomes" id="UP000305888">
    <property type="component" value="Chromosome"/>
</dbReference>
<dbReference type="Pfam" id="PF01636">
    <property type="entry name" value="APH"/>
    <property type="match status" value="1"/>
</dbReference>
<reference evidence="2 3" key="1">
    <citation type="submission" date="2019-06" db="EMBL/GenBank/DDBJ databases">
        <title>Genome sequence of Rhodobacteraceae bacterium D4M1.</title>
        <authorList>
            <person name="Cao J."/>
        </authorList>
    </citation>
    <scope>NUCLEOTIDE SEQUENCE [LARGE SCALE GENOMIC DNA]</scope>
    <source>
        <strain evidence="2 3">D4M1</strain>
    </source>
</reference>
<dbReference type="InterPro" id="IPR011009">
    <property type="entry name" value="Kinase-like_dom_sf"/>
</dbReference>
<keyword evidence="3" id="KW-1185">Reference proteome</keyword>
<proteinExistence type="predicted"/>
<organism evidence="2 3">
    <name type="scientific">Paroceanicella profunda</name>
    <dbReference type="NCBI Taxonomy" id="2579971"/>
    <lineage>
        <taxon>Bacteria</taxon>
        <taxon>Pseudomonadati</taxon>
        <taxon>Pseudomonadota</taxon>
        <taxon>Alphaproteobacteria</taxon>
        <taxon>Rhodobacterales</taxon>
        <taxon>Paracoccaceae</taxon>
        <taxon>Paroceanicella</taxon>
    </lineage>
</organism>
<gene>
    <name evidence="2" type="ORF">FDP22_08290</name>
</gene>
<dbReference type="AlphaFoldDB" id="A0A5B8FSM9"/>
<sequence length="342" mass="36900">MTREPLKTAFLASAGWEAASRRPLASDASARAYERLTAPDGRSAMLMDAPRERGEDVRPFLALTGWLRAGGFSAPEILAEAADDGLLLLEDLGDALYARVCAAQPAREIPLYARAVDLLAELHRLPPPRNLPAAGQAVDVTPYDAATLRREAELVTGWYLPGPVSPDLAAEYGAHVEAACAQVAGARACLVLRDYHAENLLWLPERAGTAAVGLLDYQDALRGHPAYDLVSLLEDARRDTAPELRAAMLERYIARAAPADPEAFRAAYAVLGAQRNLKITGIFARLCRRDGKPGYLRLIPRVWAHLMRDLEHPALAGLRGFVTAHVPPPGPEVLARIGAAHG</sequence>
<dbReference type="OrthoDB" id="9809275at2"/>
<protein>
    <submittedName>
        <fullName evidence="2">Aminoglycoside phosphotransferase</fullName>
    </submittedName>
</protein>
<name>A0A5B8FSM9_9RHOB</name>
<dbReference type="EMBL" id="CP040818">
    <property type="protein sequence ID" value="QDL91776.1"/>
    <property type="molecule type" value="Genomic_DNA"/>
</dbReference>
<dbReference type="InterPro" id="IPR002575">
    <property type="entry name" value="Aminoglycoside_PTrfase"/>
</dbReference>
<dbReference type="GO" id="GO:0016740">
    <property type="term" value="F:transferase activity"/>
    <property type="evidence" value="ECO:0007669"/>
    <property type="project" value="UniProtKB-KW"/>
</dbReference>
<dbReference type="SUPFAM" id="SSF56112">
    <property type="entry name" value="Protein kinase-like (PK-like)"/>
    <property type="match status" value="1"/>
</dbReference>
<feature type="domain" description="Aminoglycoside phosphotransferase" evidence="1">
    <location>
        <begin position="22"/>
        <end position="259"/>
    </location>
</feature>
<evidence type="ECO:0000313" key="2">
    <source>
        <dbReference type="EMBL" id="QDL91776.1"/>
    </source>
</evidence>
<dbReference type="Gene3D" id="3.30.200.20">
    <property type="entry name" value="Phosphorylase Kinase, domain 1"/>
    <property type="match status" value="1"/>
</dbReference>